<accession>A0ABS0XGB3</accession>
<feature type="region of interest" description="Disordered" evidence="1">
    <location>
        <begin position="49"/>
        <end position="69"/>
    </location>
</feature>
<dbReference type="RefSeq" id="WP_190117736.1">
    <property type="nucleotide sequence ID" value="NZ_BMVR01000008.1"/>
</dbReference>
<evidence type="ECO:0000256" key="1">
    <source>
        <dbReference type="SAM" id="MobiDB-lite"/>
    </source>
</evidence>
<dbReference type="Proteomes" id="UP000634780">
    <property type="component" value="Unassembled WGS sequence"/>
</dbReference>
<evidence type="ECO:0008006" key="4">
    <source>
        <dbReference type="Google" id="ProtNLM"/>
    </source>
</evidence>
<evidence type="ECO:0000313" key="2">
    <source>
        <dbReference type="EMBL" id="MBJ3812268.1"/>
    </source>
</evidence>
<keyword evidence="3" id="KW-1185">Reference proteome</keyword>
<evidence type="ECO:0000313" key="3">
    <source>
        <dbReference type="Proteomes" id="UP000634780"/>
    </source>
</evidence>
<comment type="caution">
    <text evidence="2">The sequence shown here is derived from an EMBL/GenBank/DDBJ whole genome shotgun (WGS) entry which is preliminary data.</text>
</comment>
<name>A0ABS0XGB3_9ACTN</name>
<sequence length="69" mass="7689">MNPTTSDPDERATRIYADYLGHLESCPSCRTTDYCPVGDRTRRVWKAAQAAATRAHRAPGDGTRPRRPS</sequence>
<dbReference type="EMBL" id="JAEKOZ010000035">
    <property type="protein sequence ID" value="MBJ3812268.1"/>
    <property type="molecule type" value="Genomic_DNA"/>
</dbReference>
<gene>
    <name evidence="2" type="ORF">JGB26_35170</name>
</gene>
<reference evidence="2 3" key="1">
    <citation type="submission" date="2020-12" db="EMBL/GenBank/DDBJ databases">
        <title>Streptomyces typhae sp. nov., a novel endophytic actinomycete isolated from the root of cattail pollen (Typha angustifolia L.).</title>
        <authorList>
            <person name="Peng C."/>
            <person name="Liu C."/>
        </authorList>
    </citation>
    <scope>NUCLEOTIDE SEQUENCE [LARGE SCALE GENOMIC DNA]</scope>
    <source>
        <strain evidence="2 3">JCM 4753</strain>
    </source>
</reference>
<protein>
    <recommendedName>
        <fullName evidence="4">Transposase</fullName>
    </recommendedName>
</protein>
<proteinExistence type="predicted"/>
<organism evidence="2 3">
    <name type="scientific">Streptomyces flavofungini</name>
    <dbReference type="NCBI Taxonomy" id="68200"/>
    <lineage>
        <taxon>Bacteria</taxon>
        <taxon>Bacillati</taxon>
        <taxon>Actinomycetota</taxon>
        <taxon>Actinomycetes</taxon>
        <taxon>Kitasatosporales</taxon>
        <taxon>Streptomycetaceae</taxon>
        <taxon>Streptomyces</taxon>
    </lineage>
</organism>